<evidence type="ECO:0000313" key="2">
    <source>
        <dbReference type="EMBL" id="KIM41762.1"/>
    </source>
</evidence>
<gene>
    <name evidence="2" type="ORF">M413DRAFT_27345</name>
</gene>
<evidence type="ECO:0000313" key="3">
    <source>
        <dbReference type="Proteomes" id="UP000053424"/>
    </source>
</evidence>
<name>A0A0C2YL64_HEBCY</name>
<feature type="compositionally biased region" description="Polar residues" evidence="1">
    <location>
        <begin position="50"/>
        <end position="59"/>
    </location>
</feature>
<reference evidence="2 3" key="1">
    <citation type="submission" date="2014-04" db="EMBL/GenBank/DDBJ databases">
        <authorList>
            <consortium name="DOE Joint Genome Institute"/>
            <person name="Kuo A."/>
            <person name="Gay G."/>
            <person name="Dore J."/>
            <person name="Kohler A."/>
            <person name="Nagy L.G."/>
            <person name="Floudas D."/>
            <person name="Copeland A."/>
            <person name="Barry K.W."/>
            <person name="Cichocki N."/>
            <person name="Veneault-Fourrey C."/>
            <person name="LaButti K."/>
            <person name="Lindquist E.A."/>
            <person name="Lipzen A."/>
            <person name="Lundell T."/>
            <person name="Morin E."/>
            <person name="Murat C."/>
            <person name="Sun H."/>
            <person name="Tunlid A."/>
            <person name="Henrissat B."/>
            <person name="Grigoriev I.V."/>
            <person name="Hibbett D.S."/>
            <person name="Martin F."/>
            <person name="Nordberg H.P."/>
            <person name="Cantor M.N."/>
            <person name="Hua S.X."/>
        </authorList>
    </citation>
    <scope>NUCLEOTIDE SEQUENCE [LARGE SCALE GENOMIC DNA]</scope>
    <source>
        <strain evidence="3">h7</strain>
    </source>
</reference>
<dbReference type="EMBL" id="KN831779">
    <property type="protein sequence ID" value="KIM41762.1"/>
    <property type="molecule type" value="Genomic_DNA"/>
</dbReference>
<protein>
    <submittedName>
        <fullName evidence="2">Uncharacterized protein</fullName>
    </submittedName>
</protein>
<accession>A0A0C2YL64</accession>
<proteinExistence type="predicted"/>
<dbReference type="HOGENOM" id="CLU_1090111_0_0_1"/>
<dbReference type="Proteomes" id="UP000053424">
    <property type="component" value="Unassembled WGS sequence"/>
</dbReference>
<sequence>MLRSAAFRRFPLLARSARTFSNSSRPGVRPIFQGNSLQLQRIQQNGLNSTNLNSHQTRSFHTENHNDDASNDSEVPLDLEGGVRKVSAELLRQSVDEAKDVGVKCTVASLAQSKLHICADWVIKDELGNVLILWRDVAHGALLEHATVEKLEATGETHGIHAVAAKLAVLMRHCDSKLSVIHDGDEMVVVARLRPDKRPDSSIAYRLSPPISMDDTVEGKPICIGFVRHVMFNGREGIDELLSGSDFESKFSLLL</sequence>
<dbReference type="AlphaFoldDB" id="A0A0C2YL64"/>
<reference evidence="3" key="2">
    <citation type="submission" date="2015-01" db="EMBL/GenBank/DDBJ databases">
        <title>Evolutionary Origins and Diversification of the Mycorrhizal Mutualists.</title>
        <authorList>
            <consortium name="DOE Joint Genome Institute"/>
            <consortium name="Mycorrhizal Genomics Consortium"/>
            <person name="Kohler A."/>
            <person name="Kuo A."/>
            <person name="Nagy L.G."/>
            <person name="Floudas D."/>
            <person name="Copeland A."/>
            <person name="Barry K.W."/>
            <person name="Cichocki N."/>
            <person name="Veneault-Fourrey C."/>
            <person name="LaButti K."/>
            <person name="Lindquist E.A."/>
            <person name="Lipzen A."/>
            <person name="Lundell T."/>
            <person name="Morin E."/>
            <person name="Murat C."/>
            <person name="Riley R."/>
            <person name="Ohm R."/>
            <person name="Sun H."/>
            <person name="Tunlid A."/>
            <person name="Henrissat B."/>
            <person name="Grigoriev I.V."/>
            <person name="Hibbett D.S."/>
            <person name="Martin F."/>
        </authorList>
    </citation>
    <scope>NUCLEOTIDE SEQUENCE [LARGE SCALE GENOMIC DNA]</scope>
    <source>
        <strain evidence="3">h7</strain>
    </source>
</reference>
<keyword evidence="3" id="KW-1185">Reference proteome</keyword>
<evidence type="ECO:0000256" key="1">
    <source>
        <dbReference type="SAM" id="MobiDB-lite"/>
    </source>
</evidence>
<feature type="region of interest" description="Disordered" evidence="1">
    <location>
        <begin position="50"/>
        <end position="76"/>
    </location>
</feature>
<organism evidence="2 3">
    <name type="scientific">Hebeloma cylindrosporum</name>
    <dbReference type="NCBI Taxonomy" id="76867"/>
    <lineage>
        <taxon>Eukaryota</taxon>
        <taxon>Fungi</taxon>
        <taxon>Dikarya</taxon>
        <taxon>Basidiomycota</taxon>
        <taxon>Agaricomycotina</taxon>
        <taxon>Agaricomycetes</taxon>
        <taxon>Agaricomycetidae</taxon>
        <taxon>Agaricales</taxon>
        <taxon>Agaricineae</taxon>
        <taxon>Hymenogastraceae</taxon>
        <taxon>Hebeloma</taxon>
    </lineage>
</organism>